<evidence type="ECO:0000313" key="4">
    <source>
        <dbReference type="Proteomes" id="UP000286701"/>
    </source>
</evidence>
<dbReference type="GO" id="GO:0016787">
    <property type="term" value="F:hydrolase activity"/>
    <property type="evidence" value="ECO:0007669"/>
    <property type="project" value="UniProtKB-KW"/>
</dbReference>
<dbReference type="RefSeq" id="WP_128532108.1">
    <property type="nucleotide sequence ID" value="NZ_SBIW01000002.1"/>
</dbReference>
<dbReference type="GO" id="GO:0015986">
    <property type="term" value="P:proton motive force-driven ATP synthesis"/>
    <property type="evidence" value="ECO:0007669"/>
    <property type="project" value="InterPro"/>
</dbReference>
<dbReference type="InterPro" id="IPR036771">
    <property type="entry name" value="ATPsynth_dsu/esu_N"/>
</dbReference>
<evidence type="ECO:0000313" key="3">
    <source>
        <dbReference type="EMBL" id="RWY55422.1"/>
    </source>
</evidence>
<dbReference type="InterPro" id="IPR020546">
    <property type="entry name" value="ATP_synth_F1_dsu/esu_N"/>
</dbReference>
<dbReference type="AlphaFoldDB" id="A0A444MS55"/>
<dbReference type="GO" id="GO:0045259">
    <property type="term" value="C:proton-transporting ATP synthase complex"/>
    <property type="evidence" value="ECO:0007669"/>
    <property type="project" value="UniProtKB-KW"/>
</dbReference>
<keyword evidence="3" id="KW-0378">Hydrolase</keyword>
<reference evidence="3 4" key="1">
    <citation type="submission" date="2019-01" db="EMBL/GenBank/DDBJ databases">
        <title>Mucilaginibacter antarcticum sp. nov., isolated from antarctic soil.</title>
        <authorList>
            <person name="Yan Y.-Q."/>
            <person name="Du Z.-J."/>
        </authorList>
    </citation>
    <scope>NUCLEOTIDE SEQUENCE [LARGE SCALE GENOMIC DNA]</scope>
    <source>
        <strain evidence="3 4">F01003</strain>
    </source>
</reference>
<accession>A0A444MS55</accession>
<feature type="domain" description="ATP synthase F1 complex delta/epsilon subunit N-terminal" evidence="2">
    <location>
        <begin position="1"/>
        <end position="79"/>
    </location>
</feature>
<evidence type="ECO:0000259" key="2">
    <source>
        <dbReference type="Pfam" id="PF02823"/>
    </source>
</evidence>
<dbReference type="InterPro" id="IPR024037">
    <property type="entry name" value="Alt_ATP_synth_F1_esu"/>
</dbReference>
<keyword evidence="1" id="KW-0139">CF(1)</keyword>
<dbReference type="Proteomes" id="UP000286701">
    <property type="component" value="Unassembled WGS sequence"/>
</dbReference>
<proteinExistence type="predicted"/>
<dbReference type="Pfam" id="PF02823">
    <property type="entry name" value="ATP-synt_DE_N"/>
    <property type="match status" value="1"/>
</dbReference>
<protein>
    <submittedName>
        <fullName evidence="3">F0F1 ATP synthase subunit epsilon</fullName>
        <ecNumber evidence="3">3.6.3.14</ecNumber>
    </submittedName>
</protein>
<dbReference type="NCBIfam" id="NF004871">
    <property type="entry name" value="PRK06228.1"/>
    <property type="match status" value="1"/>
</dbReference>
<name>A0A444MS55_9SPHI</name>
<gene>
    <name evidence="3" type="ORF">EPL05_03345</name>
</gene>
<dbReference type="NCBIfam" id="TIGR03166">
    <property type="entry name" value="alt_F1F0_F1_eps"/>
    <property type="match status" value="1"/>
</dbReference>
<keyword evidence="1" id="KW-0066">ATP synthesis</keyword>
<dbReference type="OrthoDB" id="9804110at2"/>
<sequence>MDLKILLPYKVFADVKNVSNIVAETIEGSVGFLPQRLDCVAVLVPGIFSYKTDKVHYLAVDEGLFVKAGSQVLVSVRNAVGGVELGKLAETVKNEFKNADENEEKVRHMASQLESGFLSRLKKFQQL</sequence>
<keyword evidence="4" id="KW-1185">Reference proteome</keyword>
<dbReference type="EMBL" id="SBIW01000002">
    <property type="protein sequence ID" value="RWY55422.1"/>
    <property type="molecule type" value="Genomic_DNA"/>
</dbReference>
<dbReference type="Gene3D" id="2.60.15.10">
    <property type="entry name" value="F0F1 ATP synthase delta/epsilon subunit, N-terminal"/>
    <property type="match status" value="1"/>
</dbReference>
<dbReference type="SUPFAM" id="SSF51344">
    <property type="entry name" value="Epsilon subunit of F1F0-ATP synthase N-terminal domain"/>
    <property type="match status" value="1"/>
</dbReference>
<organism evidence="3 4">
    <name type="scientific">Mucilaginibacter gilvus</name>
    <dbReference type="NCBI Taxonomy" id="2305909"/>
    <lineage>
        <taxon>Bacteria</taxon>
        <taxon>Pseudomonadati</taxon>
        <taxon>Bacteroidota</taxon>
        <taxon>Sphingobacteriia</taxon>
        <taxon>Sphingobacteriales</taxon>
        <taxon>Sphingobacteriaceae</taxon>
        <taxon>Mucilaginibacter</taxon>
    </lineage>
</organism>
<evidence type="ECO:0000256" key="1">
    <source>
        <dbReference type="ARBA" id="ARBA00023196"/>
    </source>
</evidence>
<dbReference type="EC" id="3.6.3.14" evidence="3"/>
<comment type="caution">
    <text evidence="3">The sequence shown here is derived from an EMBL/GenBank/DDBJ whole genome shotgun (WGS) entry which is preliminary data.</text>
</comment>